<reference evidence="2 3" key="1">
    <citation type="journal article" date="2018" name="Mol. Plant">
        <title>The genome of Artemisia annua provides insight into the evolution of Asteraceae family and artemisinin biosynthesis.</title>
        <authorList>
            <person name="Shen Q."/>
            <person name="Zhang L."/>
            <person name="Liao Z."/>
            <person name="Wang S."/>
            <person name="Yan T."/>
            <person name="Shi P."/>
            <person name="Liu M."/>
            <person name="Fu X."/>
            <person name="Pan Q."/>
            <person name="Wang Y."/>
            <person name="Lv Z."/>
            <person name="Lu X."/>
            <person name="Zhang F."/>
            <person name="Jiang W."/>
            <person name="Ma Y."/>
            <person name="Chen M."/>
            <person name="Hao X."/>
            <person name="Li L."/>
            <person name="Tang Y."/>
            <person name="Lv G."/>
            <person name="Zhou Y."/>
            <person name="Sun X."/>
            <person name="Brodelius P.E."/>
            <person name="Rose J.K.C."/>
            <person name="Tang K."/>
        </authorList>
    </citation>
    <scope>NUCLEOTIDE SEQUENCE [LARGE SCALE GENOMIC DNA]</scope>
    <source>
        <strain evidence="3">cv. Huhao1</strain>
        <tissue evidence="2">Leaf</tissue>
    </source>
</reference>
<name>A0A2U1KQB2_ARTAN</name>
<proteinExistence type="predicted"/>
<dbReference type="Proteomes" id="UP000245207">
    <property type="component" value="Unassembled WGS sequence"/>
</dbReference>
<gene>
    <name evidence="2" type="ORF">CTI12_AA576700</name>
</gene>
<dbReference type="STRING" id="35608.A0A2U1KQB2"/>
<evidence type="ECO:0000256" key="1">
    <source>
        <dbReference type="SAM" id="MobiDB-lite"/>
    </source>
</evidence>
<evidence type="ECO:0000313" key="3">
    <source>
        <dbReference type="Proteomes" id="UP000245207"/>
    </source>
</evidence>
<dbReference type="AlphaFoldDB" id="A0A2U1KQB2"/>
<sequence length="272" mass="30696">MYQEDRLKKQTHREKQFGRIEELSEGIKALLKNESSSLFSWLEKGKKEELGSKKSSDEKSRKLLDPAEKEKGVSPLIKDDVVKDLIQVDIPDDFNKPIKDQVQEYSYSLDTTYQHGKEGNSLKRALNVVVDFAPCRLVTIKGEKEELGIENCDIAIGNLEFGWCSSESSDEKSRKLLDPAEKEKGVSPLIKDDVVKDLIQVNNHADFNEPIEDQVQEYSYFLDTTYQHGNEGNSLRRALNVGVDFAPCRLVTSTGLQPISSHLKGLVFFLGA</sequence>
<feature type="region of interest" description="Disordered" evidence="1">
    <location>
        <begin position="46"/>
        <end position="67"/>
    </location>
</feature>
<organism evidence="2 3">
    <name type="scientific">Artemisia annua</name>
    <name type="common">Sweet wormwood</name>
    <dbReference type="NCBI Taxonomy" id="35608"/>
    <lineage>
        <taxon>Eukaryota</taxon>
        <taxon>Viridiplantae</taxon>
        <taxon>Streptophyta</taxon>
        <taxon>Embryophyta</taxon>
        <taxon>Tracheophyta</taxon>
        <taxon>Spermatophyta</taxon>
        <taxon>Magnoliopsida</taxon>
        <taxon>eudicotyledons</taxon>
        <taxon>Gunneridae</taxon>
        <taxon>Pentapetalae</taxon>
        <taxon>asterids</taxon>
        <taxon>campanulids</taxon>
        <taxon>Asterales</taxon>
        <taxon>Asteraceae</taxon>
        <taxon>Asteroideae</taxon>
        <taxon>Anthemideae</taxon>
        <taxon>Artemisiinae</taxon>
        <taxon>Artemisia</taxon>
    </lineage>
</organism>
<comment type="caution">
    <text evidence="2">The sequence shown here is derived from an EMBL/GenBank/DDBJ whole genome shotgun (WGS) entry which is preliminary data.</text>
</comment>
<keyword evidence="3" id="KW-1185">Reference proteome</keyword>
<dbReference type="OrthoDB" id="14833at2759"/>
<protein>
    <submittedName>
        <fullName evidence="2">Oxysterol-binding protein</fullName>
    </submittedName>
</protein>
<dbReference type="EMBL" id="PKPP01015104">
    <property type="protein sequence ID" value="PWA38947.1"/>
    <property type="molecule type" value="Genomic_DNA"/>
</dbReference>
<accession>A0A2U1KQB2</accession>
<evidence type="ECO:0000313" key="2">
    <source>
        <dbReference type="EMBL" id="PWA38947.1"/>
    </source>
</evidence>